<protein>
    <submittedName>
        <fullName evidence="2">DgyrCDS4455</fullName>
    </submittedName>
</protein>
<dbReference type="AlphaFoldDB" id="A0A7I8VGL5"/>
<proteinExistence type="predicted"/>
<organism evidence="2 3">
    <name type="scientific">Dimorphilus gyrociliatus</name>
    <dbReference type="NCBI Taxonomy" id="2664684"/>
    <lineage>
        <taxon>Eukaryota</taxon>
        <taxon>Metazoa</taxon>
        <taxon>Spiralia</taxon>
        <taxon>Lophotrochozoa</taxon>
        <taxon>Annelida</taxon>
        <taxon>Polychaeta</taxon>
        <taxon>Polychaeta incertae sedis</taxon>
        <taxon>Dinophilidae</taxon>
        <taxon>Dimorphilus</taxon>
    </lineage>
</organism>
<dbReference type="Proteomes" id="UP000549394">
    <property type="component" value="Unassembled WGS sequence"/>
</dbReference>
<evidence type="ECO:0000313" key="2">
    <source>
        <dbReference type="EMBL" id="CAD5115486.1"/>
    </source>
</evidence>
<feature type="compositionally biased region" description="Polar residues" evidence="1">
    <location>
        <begin position="456"/>
        <end position="476"/>
    </location>
</feature>
<dbReference type="EMBL" id="CAJFCJ010000006">
    <property type="protein sequence ID" value="CAD5115486.1"/>
    <property type="molecule type" value="Genomic_DNA"/>
</dbReference>
<feature type="region of interest" description="Disordered" evidence="1">
    <location>
        <begin position="442"/>
        <end position="476"/>
    </location>
</feature>
<dbReference type="OrthoDB" id="202825at2759"/>
<feature type="compositionally biased region" description="Basic and acidic residues" evidence="1">
    <location>
        <begin position="442"/>
        <end position="455"/>
    </location>
</feature>
<gene>
    <name evidence="2" type="ORF">DGYR_LOCUS4226</name>
</gene>
<dbReference type="PANTHER" id="PTHR47664:SF1">
    <property type="entry name" value="CHROMOSOME UNDETERMINED SCAFFOLD_14, WHOLE GENOME SHOTGUN SEQUENCE"/>
    <property type="match status" value="1"/>
</dbReference>
<sequence length="476" mass="54131">MQGVTGRRTVSRLIVDFPQASNNLKNYVIYTFKDSEYHSKLFLDCCGLVRRIMRDLEDEFGFRIGSWNQAYQHDTLPITVEREEDMKPGDLVFISAVYYNEKMKKQRHNLTHVEIWLGEGRKTIGSRWHKGHVGIFDDYRFKSTSYHSMKYIFKSIDTWLMGICRSHCPDHKWKNRNETYKSTKKSIFKIQDGQLKKKNKSKKKASTEISNNCLDQLNLKPLPPIQVKKETNTLSDSTLPESLKQTESKSVEQDNDEEIDLISSGSCTEASQIEDDDYDLEKENIKVEIMSSANCSSVKSSTADSEKENIEVEVLSTTSSGSSVKLLGESTRPSSYTSFKLDLQKDMKLVSKTLERLEVSGRQLVAPSFYMGRPKTTPESSKHSFPSGCQSFSRGNGNNLLVIKSYSAPTSRSQLETVMGRRASDSNVLKKKYSDRHTKCHKAEKIVGKSARSDSMENTLSVKPSSFSSRQNPEID</sequence>
<feature type="region of interest" description="Disordered" evidence="1">
    <location>
        <begin position="232"/>
        <end position="255"/>
    </location>
</feature>
<dbReference type="InterPro" id="IPR038765">
    <property type="entry name" value="Papain-like_cys_pep_sf"/>
</dbReference>
<dbReference type="SUPFAM" id="SSF54001">
    <property type="entry name" value="Cysteine proteinases"/>
    <property type="match status" value="1"/>
</dbReference>
<dbReference type="PANTHER" id="PTHR47664">
    <property type="entry name" value="NLPC_P60 DOMAIN-CONTAINING PROTEIN"/>
    <property type="match status" value="1"/>
</dbReference>
<evidence type="ECO:0000313" key="3">
    <source>
        <dbReference type="Proteomes" id="UP000549394"/>
    </source>
</evidence>
<dbReference type="Gene3D" id="3.90.1720.10">
    <property type="entry name" value="endopeptidase domain like (from Nostoc punctiforme)"/>
    <property type="match status" value="1"/>
</dbReference>
<accession>A0A7I8VGL5</accession>
<comment type="caution">
    <text evidence="2">The sequence shown here is derived from an EMBL/GenBank/DDBJ whole genome shotgun (WGS) entry which is preliminary data.</text>
</comment>
<feature type="compositionally biased region" description="Polar residues" evidence="1">
    <location>
        <begin position="232"/>
        <end position="243"/>
    </location>
</feature>
<evidence type="ECO:0000256" key="1">
    <source>
        <dbReference type="SAM" id="MobiDB-lite"/>
    </source>
</evidence>
<reference evidence="2 3" key="1">
    <citation type="submission" date="2020-08" db="EMBL/GenBank/DDBJ databases">
        <authorList>
            <person name="Hejnol A."/>
        </authorList>
    </citation>
    <scope>NUCLEOTIDE SEQUENCE [LARGE SCALE GENOMIC DNA]</scope>
</reference>
<name>A0A7I8VGL5_9ANNE</name>
<keyword evidence="3" id="KW-1185">Reference proteome</keyword>